<accession>A0A3A8FAL8</accession>
<dbReference type="PANTHER" id="PTHR12526">
    <property type="entry name" value="GLYCOSYLTRANSFERASE"/>
    <property type="match status" value="1"/>
</dbReference>
<sequence>MTHKPKILLAIRSLSGRGGERSVLTLAQGFYEIGCDVHILCFHSNHDYDLNPNFTYHLVDIKQWYYKFLVTSSLRYKFAAKQFDQYVLQHIGQPDLILSNLIQSNRILAYSKLDNIAYVIRNTFSKENENALKKKPEKVLKRYREIYKKHPCICVSHGVEDDLKKTLGNLPEVTTIYNAFDQDYMQKQANAFQPDLGDYLLHVGAFCYAKAHDVLLKAYAKSSQQLPLYLLGKGELENEIKQLIDTLKLNNQVHFLGFNKNPYPFIKYSKALVLSSRYEGFVRVVPEALALGTPVISTDCPSGPNEVLAPKNLVAVDDIDALAEKMNQVMRNPSEFHVEFNSQFLPPNIAKLYLEYFKIGQFK</sequence>
<keyword evidence="4" id="KW-1185">Reference proteome</keyword>
<dbReference type="Pfam" id="PF13439">
    <property type="entry name" value="Glyco_transf_4"/>
    <property type="match status" value="1"/>
</dbReference>
<dbReference type="Pfam" id="PF00534">
    <property type="entry name" value="Glycos_transf_1"/>
    <property type="match status" value="1"/>
</dbReference>
<dbReference type="GO" id="GO:0016757">
    <property type="term" value="F:glycosyltransferase activity"/>
    <property type="evidence" value="ECO:0007669"/>
    <property type="project" value="InterPro"/>
</dbReference>
<dbReference type="InterPro" id="IPR001296">
    <property type="entry name" value="Glyco_trans_1"/>
</dbReference>
<evidence type="ECO:0000313" key="4">
    <source>
        <dbReference type="Proteomes" id="UP000280405"/>
    </source>
</evidence>
<feature type="domain" description="Glycosyltransferase subfamily 4-like N-terminal" evidence="2">
    <location>
        <begin position="18"/>
        <end position="183"/>
    </location>
</feature>
<evidence type="ECO:0000259" key="2">
    <source>
        <dbReference type="Pfam" id="PF13439"/>
    </source>
</evidence>
<protein>
    <submittedName>
        <fullName evidence="3">Glycosyltransferase</fullName>
    </submittedName>
</protein>
<dbReference type="EMBL" id="RAXT01000005">
    <property type="protein sequence ID" value="RKG39474.1"/>
    <property type="molecule type" value="Genomic_DNA"/>
</dbReference>
<dbReference type="AlphaFoldDB" id="A0A3A8FAL8"/>
<name>A0A3A8FAL8_9GAMM</name>
<dbReference type="GO" id="GO:1901135">
    <property type="term" value="P:carbohydrate derivative metabolic process"/>
    <property type="evidence" value="ECO:0007669"/>
    <property type="project" value="UniProtKB-ARBA"/>
</dbReference>
<reference evidence="3 4" key="1">
    <citation type="submission" date="2018-09" db="EMBL/GenBank/DDBJ databases">
        <title>The draft genome of Acinetobacter spp. strains.</title>
        <authorList>
            <person name="Qin J."/>
            <person name="Feng Y."/>
            <person name="Zong Z."/>
        </authorList>
    </citation>
    <scope>NUCLEOTIDE SEQUENCE [LARGE SCALE GENOMIC DNA]</scope>
    <source>
        <strain evidence="3 4">WCHAc060115</strain>
    </source>
</reference>
<feature type="domain" description="Glycosyl transferase family 1" evidence="1">
    <location>
        <begin position="198"/>
        <end position="335"/>
    </location>
</feature>
<evidence type="ECO:0000259" key="1">
    <source>
        <dbReference type="Pfam" id="PF00534"/>
    </source>
</evidence>
<dbReference type="InterPro" id="IPR028098">
    <property type="entry name" value="Glyco_trans_4-like_N"/>
</dbReference>
<dbReference type="OrthoDB" id="9792269at2"/>
<comment type="caution">
    <text evidence="3">The sequence shown here is derived from an EMBL/GenBank/DDBJ whole genome shotgun (WGS) entry which is preliminary data.</text>
</comment>
<dbReference type="CDD" id="cd03811">
    <property type="entry name" value="GT4_GT28_WabH-like"/>
    <property type="match status" value="1"/>
</dbReference>
<dbReference type="Gene3D" id="3.40.50.2000">
    <property type="entry name" value="Glycogen Phosphorylase B"/>
    <property type="match status" value="2"/>
</dbReference>
<keyword evidence="3" id="KW-0808">Transferase</keyword>
<dbReference type="RefSeq" id="WP_120383154.1">
    <property type="nucleotide sequence ID" value="NZ_RAXT01000005.1"/>
</dbReference>
<proteinExistence type="predicted"/>
<organism evidence="3 4">
    <name type="scientific">Acinetobacter rongchengensis</name>
    <dbReference type="NCBI Taxonomy" id="2419601"/>
    <lineage>
        <taxon>Bacteria</taxon>
        <taxon>Pseudomonadati</taxon>
        <taxon>Pseudomonadota</taxon>
        <taxon>Gammaproteobacteria</taxon>
        <taxon>Moraxellales</taxon>
        <taxon>Moraxellaceae</taxon>
        <taxon>Acinetobacter</taxon>
    </lineage>
</organism>
<gene>
    <name evidence="3" type="ORF">D7V20_04580</name>
</gene>
<dbReference type="SUPFAM" id="SSF53756">
    <property type="entry name" value="UDP-Glycosyltransferase/glycogen phosphorylase"/>
    <property type="match status" value="1"/>
</dbReference>
<evidence type="ECO:0000313" key="3">
    <source>
        <dbReference type="EMBL" id="RKG39474.1"/>
    </source>
</evidence>
<dbReference type="PANTHER" id="PTHR12526:SF638">
    <property type="entry name" value="SPORE COAT PROTEIN SA"/>
    <property type="match status" value="1"/>
</dbReference>
<dbReference type="Proteomes" id="UP000280405">
    <property type="component" value="Unassembled WGS sequence"/>
</dbReference>